<evidence type="ECO:0000259" key="1">
    <source>
        <dbReference type="Pfam" id="PF13358"/>
    </source>
</evidence>
<dbReference type="NCBIfam" id="NF033545">
    <property type="entry name" value="transpos_IS630"/>
    <property type="match status" value="1"/>
</dbReference>
<sequence>MVKKRKSKKTSKDAPTFTATNVIESTDLINPYIERTRDEIIQISRFKQIKINFSEEDNTQLPPRHNYLFHIDFNRAQSETIEDPLPPDEVEEYSRYADELFRDFASKAPDYDLNENVLSHNLSDGVTIREMLQAIKTSPYKDDFRTYLEKIQFNSINQIKLKEKEETIIIEAVESFKRGLSIKDAYQEMKGRASSEKLKSIYKLWKLNGDSYLSKIKKKTMPALKPEHMAFLKEISEDPRNTVLSGRERKLLLCNHFGTKIKTDSVRQALKELGYSLKRIRLHVPEADRISHRNSRCRVVQQLVMLQRAGKEMVSVDEAQVNRGETANYGWAKKGQRALYIRGRKGKPLQIVTAARPSGLIGYIIKQNRIDQYSYKHFLSLVFEKLKEIDPENYKERFFIFMDNASAHKTKLIKDYCEIHGMIVLCNAPMTPQLNPIEFVFSMFKWNLRRLPMSEHDDLLTYVYEAFKRIKPRHIYNAYIHAMRSYKPALRYEMMHDTRGYNKIDCKIKCAGKHVKTLINFMKLNTL</sequence>
<protein>
    <recommendedName>
        <fullName evidence="1">Tc1-like transposase DDE domain-containing protein</fullName>
    </recommendedName>
</protein>
<comment type="caution">
    <text evidence="2">The sequence shown here is derived from an EMBL/GenBank/DDBJ whole genome shotgun (WGS) entry which is preliminary data.</text>
</comment>
<dbReference type="GO" id="GO:0003676">
    <property type="term" value="F:nucleic acid binding"/>
    <property type="evidence" value="ECO:0007669"/>
    <property type="project" value="InterPro"/>
</dbReference>
<dbReference type="InterPro" id="IPR038717">
    <property type="entry name" value="Tc1-like_DDE_dom"/>
</dbReference>
<dbReference type="InterPro" id="IPR036397">
    <property type="entry name" value="RNaseH_sf"/>
</dbReference>
<name>A0AAU9KA73_9CILI</name>
<dbReference type="AlphaFoldDB" id="A0AAU9KA73"/>
<accession>A0AAU9KA73</accession>
<evidence type="ECO:0000313" key="3">
    <source>
        <dbReference type="Proteomes" id="UP001162131"/>
    </source>
</evidence>
<dbReference type="PANTHER" id="PTHR46564:SF1">
    <property type="entry name" value="TRANSPOSASE"/>
    <property type="match status" value="1"/>
</dbReference>
<dbReference type="Pfam" id="PF13358">
    <property type="entry name" value="DDE_3"/>
    <property type="match status" value="1"/>
</dbReference>
<gene>
    <name evidence="2" type="ORF">BSTOLATCC_MIC63824</name>
</gene>
<evidence type="ECO:0000313" key="2">
    <source>
        <dbReference type="EMBL" id="CAG9335348.1"/>
    </source>
</evidence>
<organism evidence="2 3">
    <name type="scientific">Blepharisma stoltei</name>
    <dbReference type="NCBI Taxonomy" id="1481888"/>
    <lineage>
        <taxon>Eukaryota</taxon>
        <taxon>Sar</taxon>
        <taxon>Alveolata</taxon>
        <taxon>Ciliophora</taxon>
        <taxon>Postciliodesmatophora</taxon>
        <taxon>Heterotrichea</taxon>
        <taxon>Heterotrichida</taxon>
        <taxon>Blepharismidae</taxon>
        <taxon>Blepharisma</taxon>
    </lineage>
</organism>
<dbReference type="Proteomes" id="UP001162131">
    <property type="component" value="Unassembled WGS sequence"/>
</dbReference>
<proteinExistence type="predicted"/>
<dbReference type="Gene3D" id="3.30.420.10">
    <property type="entry name" value="Ribonuclease H-like superfamily/Ribonuclease H"/>
    <property type="match status" value="1"/>
</dbReference>
<reference evidence="2" key="1">
    <citation type="submission" date="2021-09" db="EMBL/GenBank/DDBJ databases">
        <authorList>
            <consortium name="AG Swart"/>
            <person name="Singh M."/>
            <person name="Singh A."/>
            <person name="Seah K."/>
            <person name="Emmerich C."/>
        </authorList>
    </citation>
    <scope>NUCLEOTIDE SEQUENCE</scope>
    <source>
        <strain evidence="2">ATCC30299</strain>
    </source>
</reference>
<keyword evidence="3" id="KW-1185">Reference proteome</keyword>
<dbReference type="InterPro" id="IPR047655">
    <property type="entry name" value="Transpos_IS630-like"/>
</dbReference>
<dbReference type="PANTHER" id="PTHR46564">
    <property type="entry name" value="TRANSPOSASE"/>
    <property type="match status" value="1"/>
</dbReference>
<dbReference type="EMBL" id="CAJZBQ010000062">
    <property type="protein sequence ID" value="CAG9335348.1"/>
    <property type="molecule type" value="Genomic_DNA"/>
</dbReference>
<feature type="domain" description="Tc1-like transposase DDE" evidence="1">
    <location>
        <begin position="313"/>
        <end position="457"/>
    </location>
</feature>